<comment type="similarity">
    <text evidence="3">Belongs to the iron/ascorbate-dependent oxidoreductase family.</text>
</comment>
<dbReference type="GO" id="GO:0017000">
    <property type="term" value="P:antibiotic biosynthetic process"/>
    <property type="evidence" value="ECO:0007669"/>
    <property type="project" value="UniProtKB-KW"/>
</dbReference>
<dbReference type="InterPro" id="IPR050231">
    <property type="entry name" value="Iron_ascorbate_oxido_reductase"/>
</dbReference>
<dbReference type="OrthoDB" id="21825at2"/>
<dbReference type="PROSITE" id="PS51471">
    <property type="entry name" value="FE2OG_OXY"/>
    <property type="match status" value="1"/>
</dbReference>
<evidence type="ECO:0000256" key="4">
    <source>
        <dbReference type="SAM" id="MobiDB-lite"/>
    </source>
</evidence>
<reference evidence="7" key="1">
    <citation type="submission" date="2015-11" db="EMBL/GenBank/DDBJ databases">
        <authorList>
            <person name="Dugat-Bony E."/>
        </authorList>
    </citation>
    <scope>NUCLEOTIDE SEQUENCE [LARGE SCALE GENOMIC DNA]</scope>
    <source>
        <strain evidence="7">Mu292</strain>
    </source>
</reference>
<keyword evidence="2" id="KW-0045">Antibiotic biosynthesis</keyword>
<dbReference type="GO" id="GO:0051213">
    <property type="term" value="F:dioxygenase activity"/>
    <property type="evidence" value="ECO:0007669"/>
    <property type="project" value="UniProtKB-KW"/>
</dbReference>
<dbReference type="PRINTS" id="PR00682">
    <property type="entry name" value="IPNSYNTHASE"/>
</dbReference>
<proteinExistence type="inferred from homology"/>
<keyword evidence="3" id="KW-0560">Oxidoreductase</keyword>
<sequence>MTDFHVPVIDITAYVTGGTDAEKAEVAAAVDAAAREVGFIQLTGHGIDPQVWDGLASALDAFFLRDLEVKKEVTTPPSVNRGYSAPKSERLSLSLGVESATGMNDFFEAFNIGVQASDFPELDLPAADYPENVWPAETGAGAEGMAGFRSQLEAWFGAAQGVAETLVDIFEDALGQPRGTIGSLSDHSIDVLRTINYALEPGVTVELDGELNGMGEHTDYGIVTVLWADRVAGLQVLGSDGSWNDVLPEPGALLVNLGDVTARLTNDQWKSTLHRVKPPVVDGTILRRRSAAFFHDGNVDAVVGPLPGMVDDSHPARYEPLTVGEHVARKLAGSRSLELNASDTARESERVLSSRR</sequence>
<dbReference type="RefSeq" id="WP_073884547.1">
    <property type="nucleotide sequence ID" value="NZ_DAMBBY010000002.1"/>
</dbReference>
<dbReference type="Proteomes" id="UP000182498">
    <property type="component" value="Unassembled WGS sequence"/>
</dbReference>
<keyword evidence="7" id="KW-1185">Reference proteome</keyword>
<keyword evidence="6" id="KW-0223">Dioxygenase</keyword>
<dbReference type="Pfam" id="PF14226">
    <property type="entry name" value="DIOX_N"/>
    <property type="match status" value="1"/>
</dbReference>
<dbReference type="SUPFAM" id="SSF51197">
    <property type="entry name" value="Clavaminate synthase-like"/>
    <property type="match status" value="1"/>
</dbReference>
<dbReference type="GO" id="GO:0046872">
    <property type="term" value="F:metal ion binding"/>
    <property type="evidence" value="ECO:0007669"/>
    <property type="project" value="UniProtKB-KW"/>
</dbReference>
<evidence type="ECO:0000256" key="3">
    <source>
        <dbReference type="RuleBase" id="RU003682"/>
    </source>
</evidence>
<evidence type="ECO:0000313" key="6">
    <source>
        <dbReference type="EMBL" id="CUU66984.1"/>
    </source>
</evidence>
<feature type="domain" description="Fe2OG dioxygenase" evidence="5">
    <location>
        <begin position="194"/>
        <end position="297"/>
    </location>
</feature>
<evidence type="ECO:0000256" key="1">
    <source>
        <dbReference type="ARBA" id="ARBA00004792"/>
    </source>
</evidence>
<dbReference type="Gene3D" id="2.60.120.330">
    <property type="entry name" value="B-lactam Antibiotic, Isopenicillin N Synthase, Chain"/>
    <property type="match status" value="1"/>
</dbReference>
<evidence type="ECO:0000259" key="5">
    <source>
        <dbReference type="PROSITE" id="PS51471"/>
    </source>
</evidence>
<accession>A0A0X2NND1</accession>
<feature type="compositionally biased region" description="Basic and acidic residues" evidence="4">
    <location>
        <begin position="344"/>
        <end position="356"/>
    </location>
</feature>
<feature type="region of interest" description="Disordered" evidence="4">
    <location>
        <begin position="335"/>
        <end position="356"/>
    </location>
</feature>
<dbReference type="PANTHER" id="PTHR47990">
    <property type="entry name" value="2-OXOGLUTARATE (2OG) AND FE(II)-DEPENDENT OXYGENASE SUPERFAMILY PROTEIN-RELATED"/>
    <property type="match status" value="1"/>
</dbReference>
<dbReference type="InterPro" id="IPR027443">
    <property type="entry name" value="IPNS-like_sf"/>
</dbReference>
<evidence type="ECO:0000313" key="7">
    <source>
        <dbReference type="Proteomes" id="UP000182498"/>
    </source>
</evidence>
<dbReference type="InterPro" id="IPR026992">
    <property type="entry name" value="DIOX_N"/>
</dbReference>
<keyword evidence="3" id="KW-0408">Iron</keyword>
<dbReference type="EMBL" id="FAUH01000017">
    <property type="protein sequence ID" value="CUU66984.1"/>
    <property type="molecule type" value="Genomic_DNA"/>
</dbReference>
<gene>
    <name evidence="6" type="ORF">CVAR292_02337</name>
</gene>
<comment type="pathway">
    <text evidence="1">Antibiotic biosynthesis.</text>
</comment>
<dbReference type="InterPro" id="IPR044861">
    <property type="entry name" value="IPNS-like_FE2OG_OXY"/>
</dbReference>
<protein>
    <submittedName>
        <fullName evidence="6">Isopenicillin N synthase and related dioxygenases</fullName>
    </submittedName>
</protein>
<name>A0A0X2NND1_9CORY</name>
<keyword evidence="3" id="KW-0479">Metal-binding</keyword>
<dbReference type="InterPro" id="IPR005123">
    <property type="entry name" value="Oxoglu/Fe-dep_dioxygenase_dom"/>
</dbReference>
<organism evidence="6 7">
    <name type="scientific">Corynebacterium variabile</name>
    <dbReference type="NCBI Taxonomy" id="1727"/>
    <lineage>
        <taxon>Bacteria</taxon>
        <taxon>Bacillati</taxon>
        <taxon>Actinomycetota</taxon>
        <taxon>Actinomycetes</taxon>
        <taxon>Mycobacteriales</taxon>
        <taxon>Corynebacteriaceae</taxon>
        <taxon>Corynebacterium</taxon>
    </lineage>
</organism>
<dbReference type="AlphaFoldDB" id="A0A0X2NND1"/>
<dbReference type="Pfam" id="PF03171">
    <property type="entry name" value="2OG-FeII_Oxy"/>
    <property type="match status" value="1"/>
</dbReference>
<evidence type="ECO:0000256" key="2">
    <source>
        <dbReference type="ARBA" id="ARBA00023194"/>
    </source>
</evidence>